<proteinExistence type="predicted"/>
<evidence type="ECO:0000256" key="1">
    <source>
        <dbReference type="SAM" id="Coils"/>
    </source>
</evidence>
<dbReference type="EMBL" id="SSTE01017657">
    <property type="protein sequence ID" value="KAA0040258.1"/>
    <property type="molecule type" value="Genomic_DNA"/>
</dbReference>
<evidence type="ECO:0000256" key="2">
    <source>
        <dbReference type="SAM" id="MobiDB-lite"/>
    </source>
</evidence>
<name>A0A5A7TBG9_CUCMM</name>
<comment type="caution">
    <text evidence="3">The sequence shown here is derived from an EMBL/GenBank/DDBJ whole genome shotgun (WGS) entry which is preliminary data.</text>
</comment>
<dbReference type="PANTHER" id="PTHR38160:SF1">
    <property type="entry name" value="ZINC FINGER CCCH DOMAIN-CONTAINING PROTEIN 40"/>
    <property type="match status" value="1"/>
</dbReference>
<evidence type="ECO:0000313" key="3">
    <source>
        <dbReference type="EMBL" id="KAA0040258.1"/>
    </source>
</evidence>
<dbReference type="OrthoDB" id="665283at2759"/>
<organism evidence="3 4">
    <name type="scientific">Cucumis melo var. makuwa</name>
    <name type="common">Oriental melon</name>
    <dbReference type="NCBI Taxonomy" id="1194695"/>
    <lineage>
        <taxon>Eukaryota</taxon>
        <taxon>Viridiplantae</taxon>
        <taxon>Streptophyta</taxon>
        <taxon>Embryophyta</taxon>
        <taxon>Tracheophyta</taxon>
        <taxon>Spermatophyta</taxon>
        <taxon>Magnoliopsida</taxon>
        <taxon>eudicotyledons</taxon>
        <taxon>Gunneridae</taxon>
        <taxon>Pentapetalae</taxon>
        <taxon>rosids</taxon>
        <taxon>fabids</taxon>
        <taxon>Cucurbitales</taxon>
        <taxon>Cucurbitaceae</taxon>
        <taxon>Benincaseae</taxon>
        <taxon>Cucumis</taxon>
    </lineage>
</organism>
<protein>
    <submittedName>
        <fullName evidence="3">Zinc finger CCCH domain-containing protein 40 isoform X1</fullName>
    </submittedName>
</protein>
<feature type="compositionally biased region" description="Pro residues" evidence="2">
    <location>
        <begin position="412"/>
        <end position="421"/>
    </location>
</feature>
<gene>
    <name evidence="3" type="ORF">E6C27_scaffold888G00440</name>
</gene>
<sequence length="451" mass="51464">MRYISGDVYGPCAASANPEREVLHCFMPPEYAKGLPLGRYLPFGSMLRELFVQHGRTEYRGNDLRHKLDSRHSPQQERDSRGRHVPREYSSSWSLERHSDRKRRKKEHGDACRDYSGNLRISDRNEEHDRQGKISSVSRDTLEGQLNKMQTDIEMAEERKHQAEVYLDEKIQEVDSLASRVQELESQLYNERQECRRIKSKIKKFVKAHNRHSRLQDELNRQVYLSQVRLQQLGDQLGSDVNKIGANEEDSSINIVSDGDEPGYHASDPFHGLQRDTSASKRKMHAVQDIAENSKRADLNKGNKEAVGRLRRNSRWNAHPAKSTYSKIEMVGNEINDLIPTANESRQRRGRTSSSVSSADKVRGLDSGVAVPLTSMAGHAVDEEVDIDLEINHEEKEPRESSMEAASGSLPFLPPPPPPPIREFSHSKYEGEDQNVDVEVVDDEKEYMDDA</sequence>
<accession>A0A5A7TBG9</accession>
<reference evidence="3 4" key="1">
    <citation type="submission" date="2019-08" db="EMBL/GenBank/DDBJ databases">
        <title>Draft genome sequences of two oriental melons (Cucumis melo L. var makuwa).</title>
        <authorList>
            <person name="Kwon S.-Y."/>
        </authorList>
    </citation>
    <scope>NUCLEOTIDE SEQUENCE [LARGE SCALE GENOMIC DNA]</scope>
    <source>
        <strain evidence="4">cv. SW 3</strain>
        <tissue evidence="3">Leaf</tissue>
    </source>
</reference>
<feature type="region of interest" description="Disordered" evidence="2">
    <location>
        <begin position="394"/>
        <end position="451"/>
    </location>
</feature>
<evidence type="ECO:0000313" key="4">
    <source>
        <dbReference type="Proteomes" id="UP000321393"/>
    </source>
</evidence>
<dbReference type="STRING" id="1194695.A0A5A7TBG9"/>
<dbReference type="Proteomes" id="UP000321393">
    <property type="component" value="Unassembled WGS sequence"/>
</dbReference>
<dbReference type="PANTHER" id="PTHR38160">
    <property type="entry name" value="ZINC FINGER CCCH DOMAIN-CONTAINING PROTEIN 40"/>
    <property type="match status" value="1"/>
</dbReference>
<feature type="compositionally biased region" description="Acidic residues" evidence="2">
    <location>
        <begin position="432"/>
        <end position="451"/>
    </location>
</feature>
<feature type="region of interest" description="Disordered" evidence="2">
    <location>
        <begin position="339"/>
        <end position="363"/>
    </location>
</feature>
<feature type="region of interest" description="Disordered" evidence="2">
    <location>
        <begin position="62"/>
        <end position="135"/>
    </location>
</feature>
<feature type="compositionally biased region" description="Basic and acidic residues" evidence="2">
    <location>
        <begin position="121"/>
        <end position="132"/>
    </location>
</feature>
<dbReference type="InterPro" id="IPR045868">
    <property type="entry name" value="Znf_C3H13/40"/>
</dbReference>
<feature type="coiled-coil region" evidence="1">
    <location>
        <begin position="139"/>
        <end position="201"/>
    </location>
</feature>
<dbReference type="AlphaFoldDB" id="A0A5A7TBG9"/>
<keyword evidence="1" id="KW-0175">Coiled coil</keyword>
<dbReference type="GO" id="GO:0046872">
    <property type="term" value="F:metal ion binding"/>
    <property type="evidence" value="ECO:0007669"/>
    <property type="project" value="InterPro"/>
</dbReference>
<feature type="compositionally biased region" description="Basic and acidic residues" evidence="2">
    <location>
        <begin position="62"/>
        <end position="87"/>
    </location>
</feature>